<reference evidence="1 2" key="1">
    <citation type="journal article" date="2016" name="Nat. Commun.">
        <title>Thousands of microbial genomes shed light on interconnected biogeochemical processes in an aquifer system.</title>
        <authorList>
            <person name="Anantharaman K."/>
            <person name="Brown C.T."/>
            <person name="Hug L.A."/>
            <person name="Sharon I."/>
            <person name="Castelle C.J."/>
            <person name="Probst A.J."/>
            <person name="Thomas B.C."/>
            <person name="Singh A."/>
            <person name="Wilkins M.J."/>
            <person name="Karaoz U."/>
            <person name="Brodie E.L."/>
            <person name="Williams K.H."/>
            <person name="Hubbard S.S."/>
            <person name="Banfield J.F."/>
        </authorList>
    </citation>
    <scope>NUCLEOTIDE SEQUENCE [LARGE SCALE GENOMIC DNA]</scope>
</reference>
<dbReference type="Gene3D" id="1.10.10.410">
    <property type="match status" value="1"/>
</dbReference>
<dbReference type="InterPro" id="IPR042184">
    <property type="entry name" value="YqeY/Aim41_N"/>
</dbReference>
<sequence length="145" mass="15986">MIAKTLQTKIGEAMKAHDETRTSTLRLLLSAFNYEQINKQHDLTEEEELAVIRREAKKRKEAVEMYKGAGADDRAAKEEAELAILQEYLPPEMGEEELAKIIDEAFTQIKPAGLSDMGKVVGFVKGKAPNADGGKIAEIVKGKLS</sequence>
<dbReference type="InterPro" id="IPR023168">
    <property type="entry name" value="GatB_Yqey_C_2"/>
</dbReference>
<proteinExistence type="predicted"/>
<dbReference type="AlphaFoldDB" id="A0A1F8DHH5"/>
<dbReference type="GO" id="GO:0016884">
    <property type="term" value="F:carbon-nitrogen ligase activity, with glutamine as amido-N-donor"/>
    <property type="evidence" value="ECO:0007669"/>
    <property type="project" value="InterPro"/>
</dbReference>
<evidence type="ECO:0000313" key="1">
    <source>
        <dbReference type="EMBL" id="OGM88054.1"/>
    </source>
</evidence>
<organism evidence="1 2">
    <name type="scientific">Candidatus Woesebacteria bacterium RIFOXYD1_FULL_43_18</name>
    <dbReference type="NCBI Taxonomy" id="1802551"/>
    <lineage>
        <taxon>Bacteria</taxon>
        <taxon>Candidatus Woeseibacteriota</taxon>
    </lineage>
</organism>
<dbReference type="InterPro" id="IPR019004">
    <property type="entry name" value="YqeY/Aim41"/>
</dbReference>
<dbReference type="Pfam" id="PF09424">
    <property type="entry name" value="YqeY"/>
    <property type="match status" value="1"/>
</dbReference>
<evidence type="ECO:0000313" key="2">
    <source>
        <dbReference type="Proteomes" id="UP000177596"/>
    </source>
</evidence>
<dbReference type="SUPFAM" id="SSF89095">
    <property type="entry name" value="GatB/YqeY motif"/>
    <property type="match status" value="1"/>
</dbReference>
<gene>
    <name evidence="1" type="ORF">A2573_00935</name>
</gene>
<dbReference type="PANTHER" id="PTHR28055:SF1">
    <property type="entry name" value="ALTERED INHERITANCE OF MITOCHONDRIA PROTEIN 41, MITOCHONDRIAL"/>
    <property type="match status" value="1"/>
</dbReference>
<dbReference type="Proteomes" id="UP000177596">
    <property type="component" value="Unassembled WGS sequence"/>
</dbReference>
<protein>
    <recommendedName>
        <fullName evidence="3">Glutamyl-tRNA amidotransferase</fullName>
    </recommendedName>
</protein>
<dbReference type="InterPro" id="IPR003789">
    <property type="entry name" value="Asn/Gln_tRNA_amidoTrase-B-like"/>
</dbReference>
<name>A0A1F8DHH5_9BACT</name>
<evidence type="ECO:0008006" key="3">
    <source>
        <dbReference type="Google" id="ProtNLM"/>
    </source>
</evidence>
<comment type="caution">
    <text evidence="1">The sequence shown here is derived from an EMBL/GenBank/DDBJ whole genome shotgun (WGS) entry which is preliminary data.</text>
</comment>
<dbReference type="EMBL" id="MGIL01000017">
    <property type="protein sequence ID" value="OGM88054.1"/>
    <property type="molecule type" value="Genomic_DNA"/>
</dbReference>
<dbReference type="PANTHER" id="PTHR28055">
    <property type="entry name" value="ALTERED INHERITANCE OF MITOCHONDRIA PROTEIN 41, MITOCHONDRIAL"/>
    <property type="match status" value="1"/>
</dbReference>
<accession>A0A1F8DHH5</accession>
<dbReference type="Gene3D" id="1.10.1510.10">
    <property type="entry name" value="Uncharacterised protein YqeY/AIM41 PF09424, N-terminal domain"/>
    <property type="match status" value="1"/>
</dbReference>